<name>A0A448WTQ5_9PLAT</name>
<comment type="subcellular location">
    <subcellularLocation>
        <location evidence="1">Endomembrane system</location>
        <topology evidence="1">Multi-pass membrane protein</topology>
    </subcellularLocation>
</comment>
<evidence type="ECO:0000256" key="1">
    <source>
        <dbReference type="ARBA" id="ARBA00004127"/>
    </source>
</evidence>
<gene>
    <name evidence="5" type="ORF">PXEA_LOCUS13511</name>
</gene>
<dbReference type="GO" id="GO:0051480">
    <property type="term" value="P:regulation of cytosolic calcium ion concentration"/>
    <property type="evidence" value="ECO:0007669"/>
    <property type="project" value="TreeGrafter"/>
</dbReference>
<reference evidence="5" key="1">
    <citation type="submission" date="2018-11" db="EMBL/GenBank/DDBJ databases">
        <authorList>
            <consortium name="Pathogen Informatics"/>
        </authorList>
    </citation>
    <scope>NUCLEOTIDE SEQUENCE</scope>
</reference>
<keyword evidence="2" id="KW-0460">Magnesium</keyword>
<feature type="domain" description="Cation-transporting P-type ATPase N-terminal" evidence="4">
    <location>
        <begin position="3"/>
        <end position="57"/>
    </location>
</feature>
<dbReference type="PANTHER" id="PTHR24093">
    <property type="entry name" value="CATION TRANSPORTING ATPASE"/>
    <property type="match status" value="1"/>
</dbReference>
<evidence type="ECO:0000313" key="5">
    <source>
        <dbReference type="EMBL" id="VEL20071.1"/>
    </source>
</evidence>
<dbReference type="GO" id="GO:0012505">
    <property type="term" value="C:endomembrane system"/>
    <property type="evidence" value="ECO:0007669"/>
    <property type="project" value="UniProtKB-SubCell"/>
</dbReference>
<dbReference type="GO" id="GO:0005886">
    <property type="term" value="C:plasma membrane"/>
    <property type="evidence" value="ECO:0007669"/>
    <property type="project" value="TreeGrafter"/>
</dbReference>
<keyword evidence="6" id="KW-1185">Reference proteome</keyword>
<keyword evidence="3" id="KW-1133">Transmembrane helix</keyword>
<dbReference type="EMBL" id="CAAALY010044591">
    <property type="protein sequence ID" value="VEL20071.1"/>
    <property type="molecule type" value="Genomic_DNA"/>
</dbReference>
<dbReference type="Gene3D" id="1.20.1110.10">
    <property type="entry name" value="Calcium-transporting ATPase, transmembrane domain"/>
    <property type="match status" value="1"/>
</dbReference>
<dbReference type="SMART" id="SM00831">
    <property type="entry name" value="Cation_ATPase_N"/>
    <property type="match status" value="1"/>
</dbReference>
<comment type="caution">
    <text evidence="5">The sequence shown here is derived from an EMBL/GenBank/DDBJ whole genome shotgun (WGS) entry which is preliminary data.</text>
</comment>
<sequence length="88" mass="10406">MESLTSRDLDERRRVFGSNVIPPKPPKTFLQLMWEAVQDFTLILLMIAAAISLLLSLYIKCKCEYSYWRNFHRQPCKIRLQRCCLANL</sequence>
<evidence type="ECO:0000259" key="4">
    <source>
        <dbReference type="SMART" id="SM00831"/>
    </source>
</evidence>
<dbReference type="GO" id="GO:0005388">
    <property type="term" value="F:P-type calcium transporter activity"/>
    <property type="evidence" value="ECO:0007669"/>
    <property type="project" value="TreeGrafter"/>
</dbReference>
<dbReference type="InterPro" id="IPR004014">
    <property type="entry name" value="ATPase_P-typ_cation-transptr_N"/>
</dbReference>
<evidence type="ECO:0000256" key="2">
    <source>
        <dbReference type="ARBA" id="ARBA00022842"/>
    </source>
</evidence>
<evidence type="ECO:0000256" key="3">
    <source>
        <dbReference type="SAM" id="Phobius"/>
    </source>
</evidence>
<keyword evidence="3" id="KW-0472">Membrane</keyword>
<dbReference type="OrthoDB" id="116380at2759"/>
<proteinExistence type="predicted"/>
<dbReference type="AlphaFoldDB" id="A0A448WTQ5"/>
<accession>A0A448WTQ5</accession>
<dbReference type="Gene3D" id="2.70.150.10">
    <property type="entry name" value="Calcium-transporting ATPase, cytoplasmic transduction domain A"/>
    <property type="match status" value="1"/>
</dbReference>
<dbReference type="Pfam" id="PF00690">
    <property type="entry name" value="Cation_ATPase_N"/>
    <property type="match status" value="1"/>
</dbReference>
<keyword evidence="3" id="KW-0812">Transmembrane</keyword>
<feature type="transmembrane region" description="Helical" evidence="3">
    <location>
        <begin position="40"/>
        <end position="59"/>
    </location>
</feature>
<dbReference type="Proteomes" id="UP000784294">
    <property type="component" value="Unassembled WGS sequence"/>
</dbReference>
<evidence type="ECO:0000313" key="6">
    <source>
        <dbReference type="Proteomes" id="UP000784294"/>
    </source>
</evidence>
<dbReference type="InterPro" id="IPR023298">
    <property type="entry name" value="ATPase_P-typ_TM_dom_sf"/>
</dbReference>
<organism evidence="5 6">
    <name type="scientific">Protopolystoma xenopodis</name>
    <dbReference type="NCBI Taxonomy" id="117903"/>
    <lineage>
        <taxon>Eukaryota</taxon>
        <taxon>Metazoa</taxon>
        <taxon>Spiralia</taxon>
        <taxon>Lophotrochozoa</taxon>
        <taxon>Platyhelminthes</taxon>
        <taxon>Monogenea</taxon>
        <taxon>Polyopisthocotylea</taxon>
        <taxon>Polystomatidea</taxon>
        <taxon>Polystomatidae</taxon>
        <taxon>Protopolystoma</taxon>
    </lineage>
</organism>
<dbReference type="PANTHER" id="PTHR24093:SF369">
    <property type="entry name" value="CALCIUM-TRANSPORTING ATPASE"/>
    <property type="match status" value="1"/>
</dbReference>
<protein>
    <recommendedName>
        <fullName evidence="4">Cation-transporting P-type ATPase N-terminal domain-containing protein</fullName>
    </recommendedName>
</protein>
<dbReference type="SUPFAM" id="SSF81665">
    <property type="entry name" value="Calcium ATPase, transmembrane domain M"/>
    <property type="match status" value="1"/>
</dbReference>